<dbReference type="EMBL" id="JAQOMS010000002">
    <property type="protein sequence ID" value="MDC2890493.1"/>
    <property type="molecule type" value="Genomic_DNA"/>
</dbReference>
<keyword evidence="5" id="KW-0472">Membrane</keyword>
<evidence type="ECO:0000313" key="7">
    <source>
        <dbReference type="Proteomes" id="UP001528411"/>
    </source>
</evidence>
<evidence type="ECO:0000256" key="3">
    <source>
        <dbReference type="ARBA" id="ARBA00022692"/>
    </source>
</evidence>
<dbReference type="InterPro" id="IPR010664">
    <property type="entry name" value="LipoPS_assembly_LptC-rel"/>
</dbReference>
<dbReference type="RefSeq" id="WP_215965189.1">
    <property type="nucleotide sequence ID" value="NZ_JAQOMS010000002.1"/>
</dbReference>
<dbReference type="InterPro" id="IPR052363">
    <property type="entry name" value="LPS_export_LptC"/>
</dbReference>
<protein>
    <submittedName>
        <fullName evidence="6">LPS export ABC transporter periplasmic protein LptC</fullName>
    </submittedName>
</protein>
<keyword evidence="3" id="KW-0812">Transmembrane</keyword>
<keyword evidence="7" id="KW-1185">Reference proteome</keyword>
<evidence type="ECO:0000313" key="6">
    <source>
        <dbReference type="EMBL" id="MDC2890493.1"/>
    </source>
</evidence>
<evidence type="ECO:0000256" key="5">
    <source>
        <dbReference type="ARBA" id="ARBA00023136"/>
    </source>
</evidence>
<dbReference type="Pfam" id="PF06835">
    <property type="entry name" value="LptC"/>
    <property type="match status" value="1"/>
</dbReference>
<dbReference type="PANTHER" id="PTHR37481:SF1">
    <property type="entry name" value="LIPOPOLYSACCHARIDE EXPORT SYSTEM PROTEIN LPTC"/>
    <property type="match status" value="1"/>
</dbReference>
<dbReference type="NCBIfam" id="TIGR04409">
    <property type="entry name" value="LptC_YrbK"/>
    <property type="match status" value="1"/>
</dbReference>
<reference evidence="6 7" key="1">
    <citation type="submission" date="2023-01" db="EMBL/GenBank/DDBJ databases">
        <title>Psychrosphaera sp. nov., isolated from marine algae.</title>
        <authorList>
            <person name="Bayburt H."/>
            <person name="Choi B.J."/>
            <person name="Kim J.M."/>
            <person name="Choi D.G."/>
            <person name="Jeon C.O."/>
        </authorList>
    </citation>
    <scope>NUCLEOTIDE SEQUENCE [LARGE SCALE GENOMIC DNA]</scope>
    <source>
        <strain evidence="6 7">G1-22</strain>
    </source>
</reference>
<accession>A0ABT5FH23</accession>
<dbReference type="PIRSF" id="PIRSF028513">
    <property type="entry name" value="LptC"/>
    <property type="match status" value="1"/>
</dbReference>
<proteinExistence type="predicted"/>
<dbReference type="InterPro" id="IPR026265">
    <property type="entry name" value="LptC"/>
</dbReference>
<organism evidence="6 7">
    <name type="scientific">Psychrosphaera algicola</name>
    <dbReference type="NCBI Taxonomy" id="3023714"/>
    <lineage>
        <taxon>Bacteria</taxon>
        <taxon>Pseudomonadati</taxon>
        <taxon>Pseudomonadota</taxon>
        <taxon>Gammaproteobacteria</taxon>
        <taxon>Alteromonadales</taxon>
        <taxon>Pseudoalteromonadaceae</taxon>
        <taxon>Psychrosphaera</taxon>
    </lineage>
</organism>
<dbReference type="Proteomes" id="UP001528411">
    <property type="component" value="Unassembled WGS sequence"/>
</dbReference>
<comment type="caution">
    <text evidence="6">The sequence shown here is derived from an EMBL/GenBank/DDBJ whole genome shotgun (WGS) entry which is preliminary data.</text>
</comment>
<evidence type="ECO:0000256" key="1">
    <source>
        <dbReference type="ARBA" id="ARBA00022475"/>
    </source>
</evidence>
<keyword evidence="1" id="KW-1003">Cell membrane</keyword>
<evidence type="ECO:0000256" key="2">
    <source>
        <dbReference type="ARBA" id="ARBA00022519"/>
    </source>
</evidence>
<keyword evidence="4" id="KW-1133">Transmembrane helix</keyword>
<gene>
    <name evidence="6" type="primary">lptC</name>
    <name evidence="6" type="ORF">PN838_19255</name>
</gene>
<name>A0ABT5FH23_9GAMM</name>
<sequence length="183" mass="20628">MLARGVVVILFLGIVAVLWQPNFAPQSQMPFDFEEELIPEFTAKLLHQELFDSNGELQQEVFSQKMEHFSELSLTHFISPEFIIYQDKKPFWRLSAQIGDMQEGILTLDKNVIMVQLGEKSLIQTITTNFLEINLDSNLVTTDNPITITGDKLTIVGQGLVANLTEGTVTLTHHVETLIKGNK</sequence>
<dbReference type="PANTHER" id="PTHR37481">
    <property type="entry name" value="LIPOPOLYSACCHARIDE EXPORT SYSTEM PROTEIN LPTC"/>
    <property type="match status" value="1"/>
</dbReference>
<evidence type="ECO:0000256" key="4">
    <source>
        <dbReference type="ARBA" id="ARBA00022989"/>
    </source>
</evidence>
<keyword evidence="2" id="KW-0997">Cell inner membrane</keyword>